<evidence type="ECO:0000313" key="1">
    <source>
        <dbReference type="EMBL" id="PDX61100.1"/>
    </source>
</evidence>
<protein>
    <submittedName>
        <fullName evidence="1">Uncharacterized protein</fullName>
    </submittedName>
</protein>
<organism evidence="1 2">
    <name type="scientific">Faecalibacterium langellae</name>
    <dbReference type="NCBI Taxonomy" id="3435293"/>
    <lineage>
        <taxon>Bacteria</taxon>
        <taxon>Bacillati</taxon>
        <taxon>Bacillota</taxon>
        <taxon>Clostridia</taxon>
        <taxon>Eubacteriales</taxon>
        <taxon>Oscillospiraceae</taxon>
        <taxon>Faecalibacterium</taxon>
    </lineage>
</organism>
<keyword evidence="2" id="KW-1185">Reference proteome</keyword>
<dbReference type="Proteomes" id="UP000220959">
    <property type="component" value="Unassembled WGS sequence"/>
</dbReference>
<evidence type="ECO:0000313" key="2">
    <source>
        <dbReference type="Proteomes" id="UP000220959"/>
    </source>
</evidence>
<comment type="caution">
    <text evidence="1">The sequence shown here is derived from an EMBL/GenBank/DDBJ whole genome shotgun (WGS) entry which is preliminary data.</text>
</comment>
<gene>
    <name evidence="1" type="ORF">CGS49_07970</name>
</gene>
<accession>A0ACC9CZ51</accession>
<dbReference type="EMBL" id="NMTR01000019">
    <property type="protein sequence ID" value="PDX61100.1"/>
    <property type="molecule type" value="Genomic_DNA"/>
</dbReference>
<proteinExistence type="predicted"/>
<name>A0ACC9CZ51_9FIRM</name>
<sequence>MLVLAFVLTPERMYIGNRKVNEELEQYSDAQCVSLIGDMTAFTSELPEYLHFKEICAVQDTSSTLLREYCTGESDSMVVFICGRGLWQFVTPGEVEQITQENQVSAEKIARLGGYTSVEMLDTQEFSQIWVLKK</sequence>
<reference evidence="1 2" key="1">
    <citation type="journal article" date="2017" name="Front. Microbiol.">
        <title>New Insights into the Diversity of the Genus Faecalibacterium.</title>
        <authorList>
            <person name="Benevides L."/>
            <person name="Burman S."/>
            <person name="Martin R."/>
            <person name="Robert V."/>
            <person name="Thomas M."/>
            <person name="Miquel S."/>
            <person name="Chain F."/>
            <person name="Sokol H."/>
            <person name="Bermudez-Humaran L.G."/>
            <person name="Morrison M."/>
            <person name="Langella P."/>
            <person name="Azevedo V.A."/>
            <person name="Chatel J.M."/>
            <person name="Soares S."/>
        </authorList>
    </citation>
    <scope>NUCLEOTIDE SEQUENCE [LARGE SCALE GENOMIC DNA]</scope>
    <source>
        <strain evidence="2">CNCM I-4541</strain>
    </source>
</reference>